<keyword evidence="2" id="KW-1185">Reference proteome</keyword>
<dbReference type="AlphaFoldDB" id="A0A6S7K441"/>
<organism evidence="1 2">
    <name type="scientific">Paramuricea clavata</name>
    <name type="common">Red gorgonian</name>
    <name type="synonym">Violescent sea-whip</name>
    <dbReference type="NCBI Taxonomy" id="317549"/>
    <lineage>
        <taxon>Eukaryota</taxon>
        <taxon>Metazoa</taxon>
        <taxon>Cnidaria</taxon>
        <taxon>Anthozoa</taxon>
        <taxon>Octocorallia</taxon>
        <taxon>Malacalcyonacea</taxon>
        <taxon>Plexauridae</taxon>
        <taxon>Paramuricea</taxon>
    </lineage>
</organism>
<name>A0A6S7K441_PARCT</name>
<protein>
    <submittedName>
        <fullName evidence="1">Uncharacterized protein</fullName>
    </submittedName>
</protein>
<dbReference type="OrthoDB" id="409644at2759"/>
<dbReference type="EMBL" id="CACRXK020022165">
    <property type="protein sequence ID" value="CAB4036550.1"/>
    <property type="molecule type" value="Genomic_DNA"/>
</dbReference>
<accession>A0A6S7K441</accession>
<proteinExistence type="predicted"/>
<reference evidence="1" key="1">
    <citation type="submission" date="2020-04" db="EMBL/GenBank/DDBJ databases">
        <authorList>
            <person name="Alioto T."/>
            <person name="Alioto T."/>
            <person name="Gomez Garrido J."/>
        </authorList>
    </citation>
    <scope>NUCLEOTIDE SEQUENCE</scope>
    <source>
        <strain evidence="1">A484AB</strain>
    </source>
</reference>
<gene>
    <name evidence="1" type="ORF">PACLA_8A018347</name>
</gene>
<evidence type="ECO:0000313" key="1">
    <source>
        <dbReference type="EMBL" id="CAB4036550.1"/>
    </source>
</evidence>
<feature type="non-terminal residue" evidence="1">
    <location>
        <position position="1"/>
    </location>
</feature>
<dbReference type="Proteomes" id="UP001152795">
    <property type="component" value="Unassembled WGS sequence"/>
</dbReference>
<sequence length="60" mass="6591">TSSEVRLNALKAITTLAEAPMGRTTLLENVDKVEKLIHDHESPAVRKAAQIAVKVITWKP</sequence>
<evidence type="ECO:0000313" key="2">
    <source>
        <dbReference type="Proteomes" id="UP001152795"/>
    </source>
</evidence>
<comment type="caution">
    <text evidence="1">The sequence shown here is derived from an EMBL/GenBank/DDBJ whole genome shotgun (WGS) entry which is preliminary data.</text>
</comment>